<dbReference type="HOGENOM" id="CLU_2813792_0_0_1"/>
<evidence type="ECO:0000259" key="1">
    <source>
        <dbReference type="Pfam" id="PF14330"/>
    </source>
</evidence>
<organism evidence="2 3">
    <name type="scientific">Rhinocladiella mackenziei CBS 650.93</name>
    <dbReference type="NCBI Taxonomy" id="1442369"/>
    <lineage>
        <taxon>Eukaryota</taxon>
        <taxon>Fungi</taxon>
        <taxon>Dikarya</taxon>
        <taxon>Ascomycota</taxon>
        <taxon>Pezizomycotina</taxon>
        <taxon>Eurotiomycetes</taxon>
        <taxon>Chaetothyriomycetidae</taxon>
        <taxon>Chaetothyriales</taxon>
        <taxon>Herpotrichiellaceae</taxon>
        <taxon>Rhinocladiella</taxon>
    </lineage>
</organism>
<protein>
    <recommendedName>
        <fullName evidence="1">DUF4387 domain-containing protein</fullName>
    </recommendedName>
</protein>
<dbReference type="RefSeq" id="XP_013267249.1">
    <property type="nucleotide sequence ID" value="XM_013411795.1"/>
</dbReference>
<evidence type="ECO:0000313" key="3">
    <source>
        <dbReference type="Proteomes" id="UP000053617"/>
    </source>
</evidence>
<proteinExistence type="predicted"/>
<dbReference type="AlphaFoldDB" id="A0A0D2GP47"/>
<name>A0A0D2GP47_9EURO</name>
<keyword evidence="3" id="KW-1185">Reference proteome</keyword>
<dbReference type="VEuPathDB" id="FungiDB:Z518_10250"/>
<dbReference type="Proteomes" id="UP000053617">
    <property type="component" value="Unassembled WGS sequence"/>
</dbReference>
<feature type="domain" description="DUF4387" evidence="1">
    <location>
        <begin position="35"/>
        <end position="61"/>
    </location>
</feature>
<dbReference type="Pfam" id="PF14330">
    <property type="entry name" value="DUF4387"/>
    <property type="match status" value="1"/>
</dbReference>
<sequence length="67" mass="7686">MRLMSLEIGLALSKKKGLKRLLENGDERGDRKTSLPELSDILRPKNAGLYEITFDIIFYSMDCQDHT</sequence>
<dbReference type="InterPro" id="IPR025496">
    <property type="entry name" value="DUF4387"/>
</dbReference>
<gene>
    <name evidence="2" type="ORF">Z518_10250</name>
</gene>
<accession>A0A0D2GP47</accession>
<dbReference type="GeneID" id="25298321"/>
<evidence type="ECO:0000313" key="2">
    <source>
        <dbReference type="EMBL" id="KIX00113.1"/>
    </source>
</evidence>
<reference evidence="2 3" key="1">
    <citation type="submission" date="2015-01" db="EMBL/GenBank/DDBJ databases">
        <title>The Genome Sequence of Rhinocladiella mackenzie CBS 650.93.</title>
        <authorList>
            <consortium name="The Broad Institute Genomics Platform"/>
            <person name="Cuomo C."/>
            <person name="de Hoog S."/>
            <person name="Gorbushina A."/>
            <person name="Stielow B."/>
            <person name="Teixiera M."/>
            <person name="Abouelleil A."/>
            <person name="Chapman S.B."/>
            <person name="Priest M."/>
            <person name="Young S.K."/>
            <person name="Wortman J."/>
            <person name="Nusbaum C."/>
            <person name="Birren B."/>
        </authorList>
    </citation>
    <scope>NUCLEOTIDE SEQUENCE [LARGE SCALE GENOMIC DNA]</scope>
    <source>
        <strain evidence="2 3">CBS 650.93</strain>
    </source>
</reference>
<dbReference type="EMBL" id="KN847483">
    <property type="protein sequence ID" value="KIX00113.1"/>
    <property type="molecule type" value="Genomic_DNA"/>
</dbReference>